<dbReference type="PANTHER" id="PTHR43716">
    <property type="entry name" value="D-2-HYDROXYGLUTARATE DEHYDROGENASE, MITOCHONDRIAL"/>
    <property type="match status" value="1"/>
</dbReference>
<dbReference type="FunFam" id="3.30.43.10:FF:000011">
    <property type="entry name" value="D-lactate dehydrogenase (Cytochrome)"/>
    <property type="match status" value="1"/>
</dbReference>
<accession>A0AAV0AZL5</accession>
<dbReference type="Gene3D" id="3.30.465.10">
    <property type="match status" value="1"/>
</dbReference>
<evidence type="ECO:0000256" key="4">
    <source>
        <dbReference type="ARBA" id="ARBA00022827"/>
    </source>
</evidence>
<dbReference type="Pfam" id="PF01565">
    <property type="entry name" value="FAD_binding_4"/>
    <property type="match status" value="1"/>
</dbReference>
<dbReference type="InterPro" id="IPR004113">
    <property type="entry name" value="FAD-bd_oxidored_4_C"/>
</dbReference>
<name>A0AAV0AZL5_PHAPC</name>
<dbReference type="PANTHER" id="PTHR43716:SF1">
    <property type="entry name" value="D-2-HYDROXYGLUTARATE DEHYDROGENASE, MITOCHONDRIAL"/>
    <property type="match status" value="1"/>
</dbReference>
<organism evidence="8 9">
    <name type="scientific">Phakopsora pachyrhizi</name>
    <name type="common">Asian soybean rust disease fungus</name>
    <dbReference type="NCBI Taxonomy" id="170000"/>
    <lineage>
        <taxon>Eukaryota</taxon>
        <taxon>Fungi</taxon>
        <taxon>Dikarya</taxon>
        <taxon>Basidiomycota</taxon>
        <taxon>Pucciniomycotina</taxon>
        <taxon>Pucciniomycetes</taxon>
        <taxon>Pucciniales</taxon>
        <taxon>Phakopsoraceae</taxon>
        <taxon>Phakopsora</taxon>
    </lineage>
</organism>
<dbReference type="InterPro" id="IPR006094">
    <property type="entry name" value="Oxid_FAD_bind_N"/>
</dbReference>
<dbReference type="Gene3D" id="3.30.70.2190">
    <property type="match status" value="1"/>
</dbReference>
<reference evidence="8" key="1">
    <citation type="submission" date="2022-06" db="EMBL/GenBank/DDBJ databases">
        <authorList>
            <consortium name="SYNGENTA / RWTH Aachen University"/>
        </authorList>
    </citation>
    <scope>NUCLEOTIDE SEQUENCE</scope>
</reference>
<keyword evidence="5" id="KW-0560">Oxidoreductase</keyword>
<comment type="catalytic activity">
    <reaction evidence="6">
        <text>(R)-lactate + 2 Fe(III)-[cytochrome c] = 2 Fe(II)-[cytochrome c] + pyruvate + 2 H(+)</text>
        <dbReference type="Rhea" id="RHEA:13521"/>
        <dbReference type="Rhea" id="RHEA-COMP:10350"/>
        <dbReference type="Rhea" id="RHEA-COMP:14399"/>
        <dbReference type="ChEBI" id="CHEBI:15361"/>
        <dbReference type="ChEBI" id="CHEBI:15378"/>
        <dbReference type="ChEBI" id="CHEBI:16004"/>
        <dbReference type="ChEBI" id="CHEBI:29033"/>
        <dbReference type="ChEBI" id="CHEBI:29034"/>
        <dbReference type="EC" id="1.1.2.4"/>
    </reaction>
</comment>
<evidence type="ECO:0000256" key="3">
    <source>
        <dbReference type="ARBA" id="ARBA00022630"/>
    </source>
</evidence>
<dbReference type="GO" id="GO:0005739">
    <property type="term" value="C:mitochondrion"/>
    <property type="evidence" value="ECO:0007669"/>
    <property type="project" value="TreeGrafter"/>
</dbReference>
<evidence type="ECO:0000256" key="2">
    <source>
        <dbReference type="ARBA" id="ARBA00008000"/>
    </source>
</evidence>
<gene>
    <name evidence="8" type="ORF">PPACK8108_LOCUS10866</name>
</gene>
<comment type="caution">
    <text evidence="8">The sequence shown here is derived from an EMBL/GenBank/DDBJ whole genome shotgun (WGS) entry which is preliminary data.</text>
</comment>
<keyword evidence="9" id="KW-1185">Reference proteome</keyword>
<feature type="domain" description="FAD-binding PCMH-type" evidence="7">
    <location>
        <begin position="119"/>
        <end position="302"/>
    </location>
</feature>
<evidence type="ECO:0000256" key="1">
    <source>
        <dbReference type="ARBA" id="ARBA00001974"/>
    </source>
</evidence>
<dbReference type="EMBL" id="CALTRL010002467">
    <property type="protein sequence ID" value="CAH7675806.1"/>
    <property type="molecule type" value="Genomic_DNA"/>
</dbReference>
<dbReference type="InterPro" id="IPR016171">
    <property type="entry name" value="Vanillyl_alc_oxidase_C-sub2"/>
</dbReference>
<dbReference type="InterPro" id="IPR051264">
    <property type="entry name" value="FAD-oxidored/transferase_4"/>
</dbReference>
<evidence type="ECO:0000313" key="9">
    <source>
        <dbReference type="Proteomes" id="UP001153365"/>
    </source>
</evidence>
<dbReference type="FunFam" id="1.10.45.10:FF:000001">
    <property type="entry name" value="D-lactate dehydrogenase mitochondrial"/>
    <property type="match status" value="1"/>
</dbReference>
<dbReference type="InterPro" id="IPR016169">
    <property type="entry name" value="FAD-bd_PCMH_sub2"/>
</dbReference>
<dbReference type="GO" id="GO:0004458">
    <property type="term" value="F:D-lactate dehydrogenase (cytochrome) activity"/>
    <property type="evidence" value="ECO:0007669"/>
    <property type="project" value="UniProtKB-EC"/>
</dbReference>
<evidence type="ECO:0000313" key="8">
    <source>
        <dbReference type="EMBL" id="CAH7675806.1"/>
    </source>
</evidence>
<dbReference type="Gene3D" id="3.30.70.2740">
    <property type="match status" value="1"/>
</dbReference>
<protein>
    <recommendedName>
        <fullName evidence="7">FAD-binding PCMH-type domain-containing protein</fullName>
    </recommendedName>
</protein>
<keyword evidence="3" id="KW-0285">Flavoprotein</keyword>
<dbReference type="AlphaFoldDB" id="A0AAV0AZL5"/>
<dbReference type="FunFam" id="3.30.70.2190:FF:000001">
    <property type="entry name" value="D-2-hydroxyglutarate dehydrogenase mitochondrial"/>
    <property type="match status" value="1"/>
</dbReference>
<comment type="similarity">
    <text evidence="2">Belongs to the FAD-binding oxidoreductase/transferase type 4 family.</text>
</comment>
<keyword evidence="4" id="KW-0274">FAD</keyword>
<dbReference type="InterPro" id="IPR016167">
    <property type="entry name" value="FAD-bd_PCMH_sub1"/>
</dbReference>
<comment type="cofactor">
    <cofactor evidence="1">
        <name>FAD</name>
        <dbReference type="ChEBI" id="CHEBI:57692"/>
    </cofactor>
</comment>
<proteinExistence type="inferred from homology"/>
<sequence length="564" mass="62366">MMSIRTRVLDLRNVVIIRNSKSSQLSQSKLRLSRTVPSVSAFFSSTKSVDSSVNNQLLLNRSEYLSHFGFKQLDLDDLSNLRRILNLRSGSVLSSLQDDPERLDQSELNSYNNDWLNKYRGKSRCVLKPKSTDEVGSLVSYCVKNRLPICPQGGNTGLVGGSVPVHDEIILSLAGLANIRSFDQTSGIVTVDAGCILQTVDEYLRQRGYLFPLDLGAKGSCQVGGNIATNAGGLRLLRYGSLHGSVLGLEVVLPDENGTILSSGMKNGLRKDNTGYDLKQLFIGSEGTLGIITGATVLTPKKSSSINVALIPVSSYTSLQKIFKMTRESLGEILSAFEFFDRSCFELVTRHSSMKDPFNSNSSDQDRQFYVLIETSGSNKEHDDQKLEGLMTSLLEDEIVSDGVLAQDESQLQSMWSFRELIPESASKSGATYKYDISLPIPVMYEAVEETRKLFIKHQMLAPDGSEGDKVISVAGYGHVGDGNLHLNVIAKEWDPAVEAVIEPWIYQFVSDHHGSISAEHGLGLMKVPYVGYSKDQSNLEVMRRIKKVFDPHRILNPCKYIEE</sequence>
<dbReference type="GO" id="GO:0071949">
    <property type="term" value="F:FAD binding"/>
    <property type="evidence" value="ECO:0007669"/>
    <property type="project" value="InterPro"/>
</dbReference>
<dbReference type="InterPro" id="IPR036318">
    <property type="entry name" value="FAD-bd_PCMH-like_sf"/>
</dbReference>
<dbReference type="FunFam" id="3.30.465.10:FF:000001">
    <property type="entry name" value="D-2-hydroxyglutarate dehydrogenase, mitochondrial"/>
    <property type="match status" value="1"/>
</dbReference>
<dbReference type="PROSITE" id="PS51387">
    <property type="entry name" value="FAD_PCMH"/>
    <property type="match status" value="1"/>
</dbReference>
<dbReference type="InterPro" id="IPR016164">
    <property type="entry name" value="FAD-linked_Oxase-like_C"/>
</dbReference>
<dbReference type="SUPFAM" id="SSF56176">
    <property type="entry name" value="FAD-binding/transporter-associated domain-like"/>
    <property type="match status" value="1"/>
</dbReference>
<dbReference type="Gene3D" id="1.10.45.10">
    <property type="entry name" value="Vanillyl-alcohol Oxidase, Chain A, domain 4"/>
    <property type="match status" value="1"/>
</dbReference>
<dbReference type="FunFam" id="3.30.70.2740:FF:000002">
    <property type="entry name" value="D-2-hydroxyglutarate dehydrogenase mitochondrial"/>
    <property type="match status" value="1"/>
</dbReference>
<evidence type="ECO:0000259" key="7">
    <source>
        <dbReference type="PROSITE" id="PS51387"/>
    </source>
</evidence>
<dbReference type="Pfam" id="PF02913">
    <property type="entry name" value="FAD-oxidase_C"/>
    <property type="match status" value="1"/>
</dbReference>
<evidence type="ECO:0000256" key="5">
    <source>
        <dbReference type="ARBA" id="ARBA00023002"/>
    </source>
</evidence>
<dbReference type="SUPFAM" id="SSF55103">
    <property type="entry name" value="FAD-linked oxidases, C-terminal domain"/>
    <property type="match status" value="1"/>
</dbReference>
<dbReference type="Proteomes" id="UP001153365">
    <property type="component" value="Unassembled WGS sequence"/>
</dbReference>
<dbReference type="InterPro" id="IPR016166">
    <property type="entry name" value="FAD-bd_PCMH"/>
</dbReference>
<evidence type="ECO:0000256" key="6">
    <source>
        <dbReference type="ARBA" id="ARBA00051436"/>
    </source>
</evidence>
<dbReference type="Gene3D" id="3.30.43.10">
    <property type="entry name" value="Uridine Diphospho-n-acetylenolpyruvylglucosamine Reductase, domain 2"/>
    <property type="match status" value="1"/>
</dbReference>